<dbReference type="SUPFAM" id="SSF81383">
    <property type="entry name" value="F-box domain"/>
    <property type="match status" value="1"/>
</dbReference>
<accession>A0A0A1UIW6</accession>
<dbReference type="SUPFAM" id="SSF52047">
    <property type="entry name" value="RNI-like"/>
    <property type="match status" value="1"/>
</dbReference>
<dbReference type="Gene3D" id="1.20.1280.50">
    <property type="match status" value="1"/>
</dbReference>
<sequence>MVDNFKTASNNLRVALEQYLHACNGICTSLQGPEPPLLSGEDTQHINTELASMPSYEEKFREARLNLTRARNRSFSFAPINSLPSNVLACIFSMIVDSQPCILTTVYDEVSINRDHAYPDLLMQVCSHWRQIVESHPSLWVHIDFVPDCGDAKLISKAKTRVKRAQAQSLEVHIVGTEDAKYDYSSLAELLKSLAGSMKALELTVTEEDIGKFYSLVLKTLLSKSDPTIFTRFSLRSQREHRDIFITPSKSSAYNHRSENACLSVDLSLEALERTFAALEALDLCSIFPPWNSKTYHGLVELKLTSSMDELYSQIPEQDLITILKASPDLRILHFAMNIVSRQRGTKLNGSVVLNSLEELEISSSYDFQERPTLKVDSLLRLLSPGNRPLRLMLQTLDYHSASSWEAIKSFLARSNVTKFHAKSGAPSIDELLRCMPHLTELSFSYCDPISGFTSDALKRAIKDTETTKYPLIALTMRDCCIYLDRLRLMVELCPTKSLVFYDCNFWENERGKRPMSGTKLSQLLNRFPAIKFIKEENHAFKSDSAPTWDSGSDSDSES</sequence>
<dbReference type="Gene3D" id="3.80.10.10">
    <property type="entry name" value="Ribonuclease Inhibitor"/>
    <property type="match status" value="1"/>
</dbReference>
<dbReference type="EMBL" id="JATN01000321">
    <property type="protein sequence ID" value="EUC58336.1"/>
    <property type="molecule type" value="Genomic_DNA"/>
</dbReference>
<reference evidence="2" key="1">
    <citation type="journal article" date="2014" name="Genome Announc.">
        <title>Draft genome sequence of the plant-pathogenic soil fungus Rhizoctonia solani anastomosis group 3 strain Rhs1AP.</title>
        <authorList>
            <person name="Cubeta M.A."/>
            <person name="Thomas E."/>
            <person name="Dean R.A."/>
            <person name="Jabaji S."/>
            <person name="Neate S.M."/>
            <person name="Tavantzis S."/>
            <person name="Toda T."/>
            <person name="Vilgalys R."/>
            <person name="Bharathan N."/>
            <person name="Fedorova-Abrams N."/>
            <person name="Pakala S.B."/>
            <person name="Pakala S.M."/>
            <person name="Zafar N."/>
            <person name="Joardar V."/>
            <person name="Losada L."/>
            <person name="Nierman W.C."/>
        </authorList>
    </citation>
    <scope>NUCLEOTIDE SEQUENCE [LARGE SCALE GENOMIC DNA]</scope>
    <source>
        <strain evidence="2">AG-3</strain>
    </source>
</reference>
<evidence type="ECO:0000313" key="1">
    <source>
        <dbReference type="EMBL" id="EUC58336.1"/>
    </source>
</evidence>
<dbReference type="AlphaFoldDB" id="A0A0A1UIW6"/>
<dbReference type="OrthoDB" id="3266451at2759"/>
<gene>
    <name evidence="1" type="ORF">RSOL_248800</name>
</gene>
<organism evidence="1 2">
    <name type="scientific">Rhizoctonia solani AG-3 Rhs1AP</name>
    <dbReference type="NCBI Taxonomy" id="1086054"/>
    <lineage>
        <taxon>Eukaryota</taxon>
        <taxon>Fungi</taxon>
        <taxon>Dikarya</taxon>
        <taxon>Basidiomycota</taxon>
        <taxon>Agaricomycotina</taxon>
        <taxon>Agaricomycetes</taxon>
        <taxon>Cantharellales</taxon>
        <taxon>Ceratobasidiaceae</taxon>
        <taxon>Rhizoctonia</taxon>
    </lineage>
</organism>
<proteinExistence type="predicted"/>
<dbReference type="InterPro" id="IPR032675">
    <property type="entry name" value="LRR_dom_sf"/>
</dbReference>
<dbReference type="Proteomes" id="UP000030108">
    <property type="component" value="Unassembled WGS sequence"/>
</dbReference>
<protein>
    <submittedName>
        <fullName evidence="1">F-box-like domain protein, putative</fullName>
    </submittedName>
</protein>
<dbReference type="InterPro" id="IPR036047">
    <property type="entry name" value="F-box-like_dom_sf"/>
</dbReference>
<evidence type="ECO:0000313" key="2">
    <source>
        <dbReference type="Proteomes" id="UP000030108"/>
    </source>
</evidence>
<name>A0A0A1UIW6_9AGAM</name>
<comment type="caution">
    <text evidence="1">The sequence shown here is derived from an EMBL/GenBank/DDBJ whole genome shotgun (WGS) entry which is preliminary data.</text>
</comment>